<reference evidence="1 2" key="2">
    <citation type="submission" date="2021-05" db="EMBL/GenBank/DDBJ databases">
        <title>Ecology and evolution of chlamydial symbionts of arthropods.</title>
        <authorList>
            <person name="Halter T."/>
            <person name="Sixt B.S."/>
            <person name="Toenshoff E.R."/>
            <person name="Koestlbacher S."/>
            <person name="Schulz F."/>
            <person name="Kostanjsek R."/>
            <person name="Collingro A."/>
            <person name="Hendrickx F."/>
            <person name="Horn M."/>
        </authorList>
    </citation>
    <scope>NUCLEOTIDE SEQUENCE [LARGE SCALE GENOMIC DNA]</scope>
    <source>
        <strain evidence="1 2">15C</strain>
    </source>
</reference>
<organism evidence="1 2">
    <name type="scientific">Candidatus Rhabdochlamydia porcellionis</name>
    <dbReference type="NCBI Taxonomy" id="225148"/>
    <lineage>
        <taxon>Bacteria</taxon>
        <taxon>Pseudomonadati</taxon>
        <taxon>Chlamydiota</taxon>
        <taxon>Chlamydiia</taxon>
        <taxon>Parachlamydiales</taxon>
        <taxon>Candidatus Rhabdochlamydiaceae</taxon>
        <taxon>Candidatus Rhabdochlamydia</taxon>
    </lineage>
</organism>
<dbReference type="RefSeq" id="WP_194845180.1">
    <property type="nucleotide sequence ID" value="NZ_CP075585.1"/>
</dbReference>
<sequence>MHISRLTPQSIIPSAEQFQISNAVKNVARNLNRFAIPVITFIGLTNMKSVEGGPITYASCVVGCELLASSATGGIGSVPALQACLYSCLPILAAPWCP</sequence>
<evidence type="ECO:0000313" key="2">
    <source>
        <dbReference type="Proteomes" id="UP000822862"/>
    </source>
</evidence>
<dbReference type="EMBL" id="CP075585">
    <property type="protein sequence ID" value="QZA59317.1"/>
    <property type="molecule type" value="Genomic_DNA"/>
</dbReference>
<evidence type="ECO:0000313" key="1">
    <source>
        <dbReference type="EMBL" id="QZA59317.1"/>
    </source>
</evidence>
<dbReference type="Proteomes" id="UP000822862">
    <property type="component" value="Chromosome"/>
</dbReference>
<name>A0ABX8Z5K8_9BACT</name>
<accession>A0ABX8Z5K8</accession>
<protein>
    <submittedName>
        <fullName evidence="1">Uncharacterized protein</fullName>
    </submittedName>
</protein>
<reference evidence="1 2" key="1">
    <citation type="submission" date="2020-01" db="EMBL/GenBank/DDBJ databases">
        <authorList>
            <person name="Sixt B."/>
            <person name="Schulz F."/>
            <person name="Kostanjsek R."/>
            <person name="Koestlbacher S."/>
            <person name="Collingro A."/>
            <person name="Toenshoff E."/>
            <person name="Horn M."/>
        </authorList>
    </citation>
    <scope>NUCLEOTIDE SEQUENCE [LARGE SCALE GENOMIC DNA]</scope>
    <source>
        <strain evidence="1 2">15C</strain>
    </source>
</reference>
<gene>
    <name evidence="1" type="ORF">RHAB15C_0001203</name>
</gene>
<keyword evidence="2" id="KW-1185">Reference proteome</keyword>
<proteinExistence type="predicted"/>